<dbReference type="RefSeq" id="WP_010111562.1">
    <property type="nucleotide sequence ID" value="NZ_CP008727.1"/>
</dbReference>
<dbReference type="InterPro" id="IPR051799">
    <property type="entry name" value="NADH_flavin_oxidoreductase"/>
</dbReference>
<reference evidence="4 5" key="1">
    <citation type="submission" date="2014-06" db="EMBL/GenBank/DDBJ databases">
        <authorList>
            <person name="Bishop-Lilly K.A."/>
            <person name="Broomall S.M."/>
            <person name="Chain P.S."/>
            <person name="Chertkov O."/>
            <person name="Coyne S.R."/>
            <person name="Daligault H.E."/>
            <person name="Davenport K.W."/>
            <person name="Erkkila T."/>
            <person name="Frey K.G."/>
            <person name="Gibbons H.S."/>
            <person name="Gu W."/>
            <person name="Jaissle J."/>
            <person name="Johnson S.L."/>
            <person name="Koroleva G.I."/>
            <person name="Ladner J.T."/>
            <person name="Lo C.-C."/>
            <person name="Minogue T.D."/>
            <person name="Munk C."/>
            <person name="Palacios G.F."/>
            <person name="Redden C.L."/>
            <person name="Rosenzweig C.N."/>
            <person name="Scholz M.B."/>
            <person name="Teshima H."/>
            <person name="Xu Y."/>
        </authorList>
    </citation>
    <scope>NUCLEOTIDE SEQUENCE [LARGE SCALE GENOMIC DNA]</scope>
    <source>
        <strain evidence="4 5">EO147</strain>
    </source>
</reference>
<gene>
    <name evidence="4" type="ORF">DM82_6146</name>
</gene>
<keyword evidence="2" id="KW-0560">Oxidoreductase</keyword>
<dbReference type="KEGG" id="bok:DM82_6146"/>
<dbReference type="SUPFAM" id="SSF51395">
    <property type="entry name" value="FMN-linked oxidoreductases"/>
    <property type="match status" value="1"/>
</dbReference>
<organism evidence="4 5">
    <name type="scientific">Burkholderia oklahomensis</name>
    <dbReference type="NCBI Taxonomy" id="342113"/>
    <lineage>
        <taxon>Bacteria</taxon>
        <taxon>Pseudomonadati</taxon>
        <taxon>Pseudomonadota</taxon>
        <taxon>Betaproteobacteria</taxon>
        <taxon>Burkholderiales</taxon>
        <taxon>Burkholderiaceae</taxon>
        <taxon>Burkholderia</taxon>
        <taxon>pseudomallei group</taxon>
    </lineage>
</organism>
<dbReference type="InterPro" id="IPR001155">
    <property type="entry name" value="OxRdtase_FMN_N"/>
</dbReference>
<dbReference type="AlphaFoldDB" id="A0AAI8BCQ8"/>
<feature type="domain" description="NADH:flavin oxidoreductase/NADH oxidase N-terminal" evidence="3">
    <location>
        <begin position="30"/>
        <end position="350"/>
    </location>
</feature>
<evidence type="ECO:0000313" key="5">
    <source>
        <dbReference type="Proteomes" id="UP000029424"/>
    </source>
</evidence>
<dbReference type="CDD" id="cd04733">
    <property type="entry name" value="OYE_like_2_FMN"/>
    <property type="match status" value="1"/>
</dbReference>
<dbReference type="PANTHER" id="PTHR43656:SF2">
    <property type="entry name" value="BINDING OXIDOREDUCTASE, PUTATIVE (AFU_ORTHOLOGUE AFUA_2G08260)-RELATED"/>
    <property type="match status" value="1"/>
</dbReference>
<dbReference type="InterPro" id="IPR013785">
    <property type="entry name" value="Aldolase_TIM"/>
</dbReference>
<dbReference type="GO" id="GO:0010181">
    <property type="term" value="F:FMN binding"/>
    <property type="evidence" value="ECO:0007669"/>
    <property type="project" value="InterPro"/>
</dbReference>
<proteinExistence type="predicted"/>
<evidence type="ECO:0000313" key="4">
    <source>
        <dbReference type="EMBL" id="AIO69892.1"/>
    </source>
</evidence>
<dbReference type="PANTHER" id="PTHR43656">
    <property type="entry name" value="BINDING OXIDOREDUCTASE, PUTATIVE (AFU_ORTHOLOGUE AFUA_2G08260)-RELATED"/>
    <property type="match status" value="1"/>
</dbReference>
<evidence type="ECO:0000259" key="3">
    <source>
        <dbReference type="Pfam" id="PF00724"/>
    </source>
</evidence>
<sequence>MNRSLPTVVRIGDQPSILAQSLTLPCGAVISNRIAKAAMSEQLADRFGVPTPELIRLFATWSRGGAGLLITGNAMIDRRALVEPRNVILESAADLAAFKAWTGAVHAHPGTQLWMQINHPGRVAVAPLSRQPVGPSALRPAVPGFNLRKPRALGAAEIGLLVTRFARTAELAVEAGFDGVQIHAAHGYLLSQFLSPVANKRTDEYGGTPANRRRFLQEVVRATRRAVGSGVPVGVKLNSTDFERGGLSEAESLDVALMLQDEGIDLLEISGGNYEAPAMTGVIRNDDRSREAYFLSYAESLRAKTRLPLMLTGGLRTEAFMRKVLTDGAVDMLGLARPLALAPDLPARLLRGEDVGALPAAPKVGYAPLDSYLQLAWHAAQFRRIGSGLAPRPFGGAFKTLADVSVRMPLRILTQA</sequence>
<accession>A0AAI8BCQ8</accession>
<dbReference type="Pfam" id="PF00724">
    <property type="entry name" value="Oxidored_FMN"/>
    <property type="match status" value="1"/>
</dbReference>
<protein>
    <submittedName>
        <fullName evidence="4">Flavin oxidoreductase / NADH oxidase family protein</fullName>
    </submittedName>
</protein>
<dbReference type="GO" id="GO:0016491">
    <property type="term" value="F:oxidoreductase activity"/>
    <property type="evidence" value="ECO:0007669"/>
    <property type="project" value="UniProtKB-KW"/>
</dbReference>
<keyword evidence="5" id="KW-1185">Reference proteome</keyword>
<name>A0AAI8BCQ8_9BURK</name>
<dbReference type="Gene3D" id="3.20.20.70">
    <property type="entry name" value="Aldolase class I"/>
    <property type="match status" value="1"/>
</dbReference>
<keyword evidence="1" id="KW-0285">Flavoprotein</keyword>
<dbReference type="EMBL" id="CP008727">
    <property type="protein sequence ID" value="AIO69892.1"/>
    <property type="molecule type" value="Genomic_DNA"/>
</dbReference>
<evidence type="ECO:0000256" key="2">
    <source>
        <dbReference type="ARBA" id="ARBA00023002"/>
    </source>
</evidence>
<dbReference type="Proteomes" id="UP000029424">
    <property type="component" value="Chromosome 2"/>
</dbReference>
<evidence type="ECO:0000256" key="1">
    <source>
        <dbReference type="ARBA" id="ARBA00022630"/>
    </source>
</evidence>